<proteinExistence type="predicted"/>
<keyword evidence="4" id="KW-1185">Reference proteome</keyword>
<name>A0ABQ1K1R8_9FLAO</name>
<comment type="caution">
    <text evidence="3">The sequence shown here is derived from an EMBL/GenBank/DDBJ whole genome shotgun (WGS) entry which is preliminary data.</text>
</comment>
<evidence type="ECO:0000259" key="2">
    <source>
        <dbReference type="Pfam" id="PF18962"/>
    </source>
</evidence>
<dbReference type="InterPro" id="IPR026444">
    <property type="entry name" value="Secre_tail"/>
</dbReference>
<sequence>MFNYNAVAQCSEPTALPYVENAESATVPELPECMYSANSTFASDENFETVQSVNGFDGNVFAYSSAIAEGMPEDIETGVILGLTPVTFNSANSYTISYKYAMSTAEGTIKAINVLIRMGEESFYLPAHENVEAGLTPSVYTSAPFTVNESGIYTIALQIQMAGDQGYLYMDDIIVEEAPAASANQNVSESLKVYPNPVQNEIYINNADGINTLELYTVTGQKVLSQQVVGSTAKVNTDGLSAGIYLLKALSGEAHKTIKVIKK</sequence>
<gene>
    <name evidence="3" type="ORF">GCM10007424_25530</name>
</gene>
<dbReference type="NCBIfam" id="TIGR04183">
    <property type="entry name" value="Por_Secre_tail"/>
    <property type="match status" value="1"/>
</dbReference>
<feature type="domain" description="Secretion system C-terminal sorting" evidence="2">
    <location>
        <begin position="193"/>
        <end position="260"/>
    </location>
</feature>
<dbReference type="Pfam" id="PF18962">
    <property type="entry name" value="Por_Secre_tail"/>
    <property type="match status" value="1"/>
</dbReference>
<evidence type="ECO:0000313" key="4">
    <source>
        <dbReference type="Proteomes" id="UP000615760"/>
    </source>
</evidence>
<protein>
    <recommendedName>
        <fullName evidence="2">Secretion system C-terminal sorting domain-containing protein</fullName>
    </recommendedName>
</protein>
<reference evidence="4" key="1">
    <citation type="journal article" date="2019" name="Int. J. Syst. Evol. Microbiol.">
        <title>The Global Catalogue of Microorganisms (GCM) 10K type strain sequencing project: providing services to taxonomists for standard genome sequencing and annotation.</title>
        <authorList>
            <consortium name="The Broad Institute Genomics Platform"/>
            <consortium name="The Broad Institute Genome Sequencing Center for Infectious Disease"/>
            <person name="Wu L."/>
            <person name="Ma J."/>
        </authorList>
    </citation>
    <scope>NUCLEOTIDE SEQUENCE [LARGE SCALE GENOMIC DNA]</scope>
    <source>
        <strain evidence="4">CGMCC 1.15461</strain>
    </source>
</reference>
<dbReference type="Proteomes" id="UP000615760">
    <property type="component" value="Unassembled WGS sequence"/>
</dbReference>
<organism evidence="3 4">
    <name type="scientific">Flavobacterium suaedae</name>
    <dbReference type="NCBI Taxonomy" id="1767027"/>
    <lineage>
        <taxon>Bacteria</taxon>
        <taxon>Pseudomonadati</taxon>
        <taxon>Bacteroidota</taxon>
        <taxon>Flavobacteriia</taxon>
        <taxon>Flavobacteriales</taxon>
        <taxon>Flavobacteriaceae</taxon>
        <taxon>Flavobacterium</taxon>
    </lineage>
</organism>
<evidence type="ECO:0000256" key="1">
    <source>
        <dbReference type="ARBA" id="ARBA00022729"/>
    </source>
</evidence>
<dbReference type="EMBL" id="BMJE01000007">
    <property type="protein sequence ID" value="GGB84391.1"/>
    <property type="molecule type" value="Genomic_DNA"/>
</dbReference>
<accession>A0ABQ1K1R8</accession>
<evidence type="ECO:0000313" key="3">
    <source>
        <dbReference type="EMBL" id="GGB84391.1"/>
    </source>
</evidence>
<keyword evidence="1" id="KW-0732">Signal</keyword>